<dbReference type="Pfam" id="PF09234">
    <property type="entry name" value="DUF1963"/>
    <property type="match status" value="1"/>
</dbReference>
<evidence type="ECO:0000313" key="1">
    <source>
        <dbReference type="EMBL" id="OMI33771.1"/>
    </source>
</evidence>
<comment type="caution">
    <text evidence="1">The sequence shown here is derived from an EMBL/GenBank/DDBJ whole genome shotgun (WGS) entry which is preliminary data.</text>
</comment>
<dbReference type="Gene3D" id="2.30.320.10">
    <property type="entry name" value="YwqG-like"/>
    <property type="match status" value="1"/>
</dbReference>
<dbReference type="AlphaFoldDB" id="A0A1R1S607"/>
<name>A0A1R1S607_9ACTN</name>
<proteinExistence type="predicted"/>
<dbReference type="SUPFAM" id="SSF103032">
    <property type="entry name" value="Hypothetical protein YwqG"/>
    <property type="match status" value="1"/>
</dbReference>
<protein>
    <recommendedName>
        <fullName evidence="3">DUF1963 domain-containing protein</fullName>
    </recommendedName>
</protein>
<dbReference type="EMBL" id="ASQP01000512">
    <property type="protein sequence ID" value="OMI33771.1"/>
    <property type="molecule type" value="Genomic_DNA"/>
</dbReference>
<evidence type="ECO:0008006" key="3">
    <source>
        <dbReference type="Google" id="ProtNLM"/>
    </source>
</evidence>
<evidence type="ECO:0000313" key="2">
    <source>
        <dbReference type="Proteomes" id="UP000186168"/>
    </source>
</evidence>
<accession>A0A1R1S607</accession>
<dbReference type="STRING" id="67365.GCA_001704635_05085"/>
<dbReference type="GeneID" id="96742704"/>
<organism evidence="1 2">
    <name type="scientific">Streptomyces sparsogenes DSM 40356</name>
    <dbReference type="NCBI Taxonomy" id="1331668"/>
    <lineage>
        <taxon>Bacteria</taxon>
        <taxon>Bacillati</taxon>
        <taxon>Actinomycetota</taxon>
        <taxon>Actinomycetes</taxon>
        <taxon>Kitasatosporales</taxon>
        <taxon>Streptomycetaceae</taxon>
        <taxon>Streptomyces</taxon>
    </lineage>
</organism>
<dbReference type="Proteomes" id="UP000186168">
    <property type="component" value="Unassembled WGS sequence"/>
</dbReference>
<dbReference type="RefSeq" id="WP_065960117.1">
    <property type="nucleotide sequence ID" value="NZ_ASQP01000512.1"/>
</dbReference>
<gene>
    <name evidence="1" type="ORF">SPAR_39845</name>
</gene>
<dbReference type="InterPro" id="IPR035948">
    <property type="entry name" value="YwqG-like_sf"/>
</dbReference>
<dbReference type="InterPro" id="IPR015315">
    <property type="entry name" value="DUF1963"/>
</dbReference>
<keyword evidence="2" id="KW-1185">Reference proteome</keyword>
<reference evidence="1 2" key="1">
    <citation type="submission" date="2013-05" db="EMBL/GenBank/DDBJ databases">
        <title>Genome sequence of Streptomyces sparsogenes DSM 40356.</title>
        <authorList>
            <person name="Coyne S."/>
            <person name="Seebeck F.P."/>
        </authorList>
    </citation>
    <scope>NUCLEOTIDE SEQUENCE [LARGE SCALE GENOMIC DNA]</scope>
    <source>
        <strain evidence="1 2">DSM 40356</strain>
    </source>
</reference>
<sequence length="281" mass="30655">MDPKSTLSALRDFCAERLGPELAARYVDLARPGFALTEAEDPGEAAGLSRFGGRALLEPGTPWPACDGFPLSLIAVLDTDAMAPWLGDVLPASGAGLLNFFYLDAESEQCDPASYDLMLKHSHYDPEVSRVIPARFTHAVETEPPARSSVFEPIPWAAAPGFAFPDTWDPAWDGFDVGPDADDMARAMPGSYVEGLLTEWSERPGALDSEDIAFGWSQFPTGSSPMLPSGEDPNRYHHLLQLSGQDEWYIGGDGGWMHWSIPTEALRTGDFRRAIPTPDIW</sequence>